<dbReference type="InterPro" id="IPR013078">
    <property type="entry name" value="His_Pase_superF_clade-1"/>
</dbReference>
<dbReference type="Proteomes" id="UP001501612">
    <property type="component" value="Unassembled WGS sequence"/>
</dbReference>
<evidence type="ECO:0000313" key="1">
    <source>
        <dbReference type="EMBL" id="GAA1916367.1"/>
    </source>
</evidence>
<keyword evidence="2" id="KW-1185">Reference proteome</keyword>
<dbReference type="InterPro" id="IPR001345">
    <property type="entry name" value="PG/BPGM_mutase_AS"/>
</dbReference>
<dbReference type="PANTHER" id="PTHR48100">
    <property type="entry name" value="BROAD-SPECIFICITY PHOSPHATASE YOR283W-RELATED"/>
    <property type="match status" value="1"/>
</dbReference>
<dbReference type="EMBL" id="BAAAMY010000004">
    <property type="protein sequence ID" value="GAA1916367.1"/>
    <property type="molecule type" value="Genomic_DNA"/>
</dbReference>
<reference evidence="2" key="1">
    <citation type="journal article" date="2019" name="Int. J. Syst. Evol. Microbiol.">
        <title>The Global Catalogue of Microorganisms (GCM) 10K type strain sequencing project: providing services to taxonomists for standard genome sequencing and annotation.</title>
        <authorList>
            <consortium name="The Broad Institute Genomics Platform"/>
            <consortium name="The Broad Institute Genome Sequencing Center for Infectious Disease"/>
            <person name="Wu L."/>
            <person name="Ma J."/>
        </authorList>
    </citation>
    <scope>NUCLEOTIDE SEQUENCE [LARGE SCALE GENOMIC DNA]</scope>
    <source>
        <strain evidence="2">JCM 14046</strain>
    </source>
</reference>
<evidence type="ECO:0000313" key="2">
    <source>
        <dbReference type="Proteomes" id="UP001501612"/>
    </source>
</evidence>
<dbReference type="InterPro" id="IPR029033">
    <property type="entry name" value="His_PPase_superfam"/>
</dbReference>
<protein>
    <submittedName>
        <fullName evidence="1">Histidine phosphatase family protein</fullName>
    </submittedName>
</protein>
<dbReference type="CDD" id="cd07067">
    <property type="entry name" value="HP_PGM_like"/>
    <property type="match status" value="1"/>
</dbReference>
<dbReference type="InterPro" id="IPR050275">
    <property type="entry name" value="PGM_Phosphatase"/>
</dbReference>
<proteinExistence type="predicted"/>
<dbReference type="SUPFAM" id="SSF53254">
    <property type="entry name" value="Phosphoglycerate mutase-like"/>
    <property type="match status" value="1"/>
</dbReference>
<dbReference type="Pfam" id="PF00300">
    <property type="entry name" value="His_Phos_1"/>
    <property type="match status" value="1"/>
</dbReference>
<name>A0ABP5ANB5_9ACTN</name>
<sequence length="256" mass="26621">MTRRASPPVAASTCAGVTTVGAHGYRRGVTTRLLLMRHGQTHSNVAGALDTGEPGADLTPLGVRQAEAAAVALEGTEIHGVAVSRLVRTHQTVAPLARRRGLEPRVAAGIEEISAGELEMASDHDSVHAWITTVGSWLDGDLDVRMPGGESGHEFMARYDAGVAAALADAEPGSATLAVSHGGAIRVWATLRAADRHRLPPLHQHIENTGLITLDLPAGADPASPTWEVADAHLEPLGGHLLADHDAPDPTGDTID</sequence>
<dbReference type="SMART" id="SM00855">
    <property type="entry name" value="PGAM"/>
    <property type="match status" value="1"/>
</dbReference>
<dbReference type="Gene3D" id="3.40.50.1240">
    <property type="entry name" value="Phosphoglycerate mutase-like"/>
    <property type="match status" value="1"/>
</dbReference>
<dbReference type="PROSITE" id="PS00175">
    <property type="entry name" value="PG_MUTASE"/>
    <property type="match status" value="1"/>
</dbReference>
<dbReference type="PANTHER" id="PTHR48100:SF58">
    <property type="entry name" value="PE-PGRS FAMILY PROTEIN PE_PGRS11"/>
    <property type="match status" value="1"/>
</dbReference>
<comment type="caution">
    <text evidence="1">The sequence shown here is derived from an EMBL/GenBank/DDBJ whole genome shotgun (WGS) entry which is preliminary data.</text>
</comment>
<organism evidence="1 2">
    <name type="scientific">Nocardioides lentus</name>
    <dbReference type="NCBI Taxonomy" id="338077"/>
    <lineage>
        <taxon>Bacteria</taxon>
        <taxon>Bacillati</taxon>
        <taxon>Actinomycetota</taxon>
        <taxon>Actinomycetes</taxon>
        <taxon>Propionibacteriales</taxon>
        <taxon>Nocardioidaceae</taxon>
        <taxon>Nocardioides</taxon>
    </lineage>
</organism>
<gene>
    <name evidence="1" type="ORF">GCM10009737_17280</name>
</gene>
<accession>A0ABP5ANB5</accession>